<dbReference type="PANTHER" id="PTHR47990">
    <property type="entry name" value="2-OXOGLUTARATE (2OG) AND FE(II)-DEPENDENT OXYGENASE SUPERFAMILY PROTEIN-RELATED"/>
    <property type="match status" value="1"/>
</dbReference>
<proteinExistence type="inferred from homology"/>
<gene>
    <name evidence="5" type="ORF">TCE0_024r07359</name>
</gene>
<comment type="caution">
    <text evidence="5">The sequence shown here is derived from an EMBL/GenBank/DDBJ whole genome shotgun (WGS) entry which is preliminary data.</text>
</comment>
<evidence type="ECO:0000313" key="6">
    <source>
        <dbReference type="Proteomes" id="UP000053095"/>
    </source>
</evidence>
<dbReference type="InterPro" id="IPR005123">
    <property type="entry name" value="Oxoglu/Fe-dep_dioxygenase_dom"/>
</dbReference>
<dbReference type="EMBL" id="DF933820">
    <property type="protein sequence ID" value="GAM37438.1"/>
    <property type="molecule type" value="Genomic_DNA"/>
</dbReference>
<dbReference type="GO" id="GO:0044283">
    <property type="term" value="P:small molecule biosynthetic process"/>
    <property type="evidence" value="ECO:0007669"/>
    <property type="project" value="UniProtKB-ARBA"/>
</dbReference>
<evidence type="ECO:0000259" key="4">
    <source>
        <dbReference type="PROSITE" id="PS51471"/>
    </source>
</evidence>
<dbReference type="Pfam" id="PF03171">
    <property type="entry name" value="2OG-FeII_Oxy"/>
    <property type="match status" value="1"/>
</dbReference>
<protein>
    <submittedName>
        <fullName evidence="5">1-aminocyclopropane-1-carboxylate oxidase</fullName>
    </submittedName>
</protein>
<evidence type="ECO:0000256" key="2">
    <source>
        <dbReference type="RuleBase" id="RU003682"/>
    </source>
</evidence>
<evidence type="ECO:0000313" key="5">
    <source>
        <dbReference type="EMBL" id="GAM37438.1"/>
    </source>
</evidence>
<evidence type="ECO:0000256" key="1">
    <source>
        <dbReference type="ARBA" id="ARBA00008056"/>
    </source>
</evidence>
<dbReference type="PROSITE" id="PS51471">
    <property type="entry name" value="FE2OG_OXY"/>
    <property type="match status" value="1"/>
</dbReference>
<dbReference type="Pfam" id="PF14226">
    <property type="entry name" value="DIOX_N"/>
    <property type="match status" value="1"/>
</dbReference>
<accession>A0A6V8HGL5</accession>
<dbReference type="Proteomes" id="UP000053095">
    <property type="component" value="Unassembled WGS sequence"/>
</dbReference>
<sequence length="370" mass="42306">MASSGSAVPALKPYTPPPQTSENLSSVDWADLEGLDISLLDQPGGIEFLAGQVLKFINTNGFFYVTNHGLTNEQINRQYAIADAFFELSLEEKMKYLSNTAAGDFRGYKPRSTGELSSRDNDERYNIPKFTKEHEREHPQLIKDYYEEIKEFSLHIHNKILLPLLRLFAYVLEVDSETLVQRHRYEENGLEYLRYMKYHPRSAEEDAKTGNIWAKGHTDYNTLTFLFHQPVAGLQVLQNPDDSTSWRYVKSEPGAIIVNIADALEYLSGGFLKSTVHRVVRPPADQAEKPRLSLIYFARPEAAVRMEPLQSPLLQRLGIQVPEHHLKALEGVTAEEWARARIAKDHRFRTGIVNQRETEILAGVPQKYYD</sequence>
<dbReference type="InterPro" id="IPR044861">
    <property type="entry name" value="IPNS-like_FE2OG_OXY"/>
</dbReference>
<feature type="domain" description="Fe2OG dioxygenase" evidence="4">
    <location>
        <begin position="189"/>
        <end position="300"/>
    </location>
</feature>
<comment type="similarity">
    <text evidence="1 2">Belongs to the iron/ascorbate-dependent oxidoreductase family.</text>
</comment>
<keyword evidence="2" id="KW-0560">Oxidoreductase</keyword>
<name>A0A6V8HGL5_TALPI</name>
<dbReference type="AlphaFoldDB" id="A0A6V8HGL5"/>
<dbReference type="Gene3D" id="2.60.120.330">
    <property type="entry name" value="B-lactam Antibiotic, Isopenicillin N Synthase, Chain"/>
    <property type="match status" value="1"/>
</dbReference>
<dbReference type="InterPro" id="IPR026992">
    <property type="entry name" value="DIOX_N"/>
</dbReference>
<dbReference type="GO" id="GO:0016491">
    <property type="term" value="F:oxidoreductase activity"/>
    <property type="evidence" value="ECO:0007669"/>
    <property type="project" value="UniProtKB-KW"/>
</dbReference>
<organism evidence="5 6">
    <name type="scientific">Talaromyces pinophilus</name>
    <name type="common">Penicillium pinophilum</name>
    <dbReference type="NCBI Taxonomy" id="128442"/>
    <lineage>
        <taxon>Eukaryota</taxon>
        <taxon>Fungi</taxon>
        <taxon>Dikarya</taxon>
        <taxon>Ascomycota</taxon>
        <taxon>Pezizomycotina</taxon>
        <taxon>Eurotiomycetes</taxon>
        <taxon>Eurotiomycetidae</taxon>
        <taxon>Eurotiales</taxon>
        <taxon>Trichocomaceae</taxon>
        <taxon>Talaromyces</taxon>
        <taxon>Talaromyces sect. Talaromyces</taxon>
    </lineage>
</organism>
<keyword evidence="2" id="KW-0408">Iron</keyword>
<feature type="region of interest" description="Disordered" evidence="3">
    <location>
        <begin position="1"/>
        <end position="23"/>
    </location>
</feature>
<evidence type="ECO:0000256" key="3">
    <source>
        <dbReference type="SAM" id="MobiDB-lite"/>
    </source>
</evidence>
<keyword evidence="2" id="KW-0479">Metal-binding</keyword>
<reference evidence="6" key="1">
    <citation type="journal article" date="2015" name="Genome Announc.">
        <title>Draft genome sequence of Talaromyces cellulolyticus strain Y-94, a source of lignocellulosic biomass-degrading enzymes.</title>
        <authorList>
            <person name="Fujii T."/>
            <person name="Koike H."/>
            <person name="Sawayama S."/>
            <person name="Yano S."/>
            <person name="Inoue H."/>
        </authorList>
    </citation>
    <scope>NUCLEOTIDE SEQUENCE [LARGE SCALE GENOMIC DNA]</scope>
    <source>
        <strain evidence="6">Y-94</strain>
    </source>
</reference>
<dbReference type="InterPro" id="IPR027443">
    <property type="entry name" value="IPNS-like_sf"/>
</dbReference>
<dbReference type="GO" id="GO:0046872">
    <property type="term" value="F:metal ion binding"/>
    <property type="evidence" value="ECO:0007669"/>
    <property type="project" value="UniProtKB-KW"/>
</dbReference>
<dbReference type="SUPFAM" id="SSF51197">
    <property type="entry name" value="Clavaminate synthase-like"/>
    <property type="match status" value="1"/>
</dbReference>
<keyword evidence="6" id="KW-1185">Reference proteome</keyword>
<dbReference type="InterPro" id="IPR050231">
    <property type="entry name" value="Iron_ascorbate_oxido_reductase"/>
</dbReference>